<feature type="compositionally biased region" description="Polar residues" evidence="1">
    <location>
        <begin position="7"/>
        <end position="16"/>
    </location>
</feature>
<dbReference type="AlphaFoldDB" id="F6KHL1"/>
<proteinExistence type="evidence at transcript level"/>
<evidence type="ECO:0000313" key="2">
    <source>
        <dbReference type="EMBL" id="AEE92766.1"/>
    </source>
</evidence>
<protein>
    <submittedName>
        <fullName evidence="2">Ubiquitin</fullName>
    </submittedName>
</protein>
<sequence>ARPSPLRSETNATPSRMSKAKIQTRKGFPDQQRLIFR</sequence>
<accession>F6KHL1</accession>
<gene>
    <name evidence="2" type="primary">UBI</name>
</gene>
<feature type="non-terminal residue" evidence="2">
    <location>
        <position position="37"/>
    </location>
</feature>
<evidence type="ECO:0000256" key="1">
    <source>
        <dbReference type="SAM" id="MobiDB-lite"/>
    </source>
</evidence>
<reference evidence="2" key="1">
    <citation type="journal article" date="2011" name="J. Exp. Mar. Biol. Ecol.">
        <title>First molecular evidence of diatom effects in the copepod Calanus helgolandicus.</title>
        <authorList>
            <person name="Lauritano C."/>
            <person name="Borra M."/>
            <person name="Carotenuto Y."/>
            <person name="Biffali E."/>
            <person name="Miralto A."/>
            <person name="Procaccini G."/>
            <person name="Ianora A."/>
        </authorList>
    </citation>
    <scope>NUCLEOTIDE SEQUENCE</scope>
</reference>
<name>F6KHL1_CALHG</name>
<feature type="non-terminal residue" evidence="2">
    <location>
        <position position="1"/>
    </location>
</feature>
<organism evidence="2">
    <name type="scientific">Calanus helgolandicus</name>
    <name type="common">Copepod</name>
    <dbReference type="NCBI Taxonomy" id="114068"/>
    <lineage>
        <taxon>Eukaryota</taxon>
        <taxon>Metazoa</taxon>
        <taxon>Ecdysozoa</taxon>
        <taxon>Arthropoda</taxon>
        <taxon>Crustacea</taxon>
        <taxon>Multicrustacea</taxon>
        <taxon>Hexanauplia</taxon>
        <taxon>Copepoda</taxon>
        <taxon>Calanoida</taxon>
        <taxon>Calanidae</taxon>
        <taxon>Calanus</taxon>
    </lineage>
</organism>
<dbReference type="EMBL" id="HQ270536">
    <property type="protein sequence ID" value="AEE92766.1"/>
    <property type="molecule type" value="mRNA"/>
</dbReference>
<feature type="region of interest" description="Disordered" evidence="1">
    <location>
        <begin position="1"/>
        <end position="37"/>
    </location>
</feature>